<dbReference type="OrthoDB" id="9780560at2"/>
<evidence type="ECO:0000256" key="7">
    <source>
        <dbReference type="SAM" id="Phobius"/>
    </source>
</evidence>
<dbReference type="RefSeq" id="WP_111864699.1">
    <property type="nucleotide sequence ID" value="NZ_QLYX01000003.1"/>
</dbReference>
<feature type="transmembrane region" description="Helical" evidence="7">
    <location>
        <begin position="30"/>
        <end position="50"/>
    </location>
</feature>
<evidence type="ECO:0000256" key="5">
    <source>
        <dbReference type="ARBA" id="ARBA00023136"/>
    </source>
</evidence>
<evidence type="ECO:0000256" key="4">
    <source>
        <dbReference type="ARBA" id="ARBA00022989"/>
    </source>
</evidence>
<dbReference type="InterPro" id="IPR025857">
    <property type="entry name" value="MacB_PCD"/>
</dbReference>
<reference evidence="10 11" key="1">
    <citation type="submission" date="2018-06" db="EMBL/GenBank/DDBJ databases">
        <title>Actinomadura craniellae sp. nov. isolated from marine sponge Craniella sp.</title>
        <authorList>
            <person name="Li L."/>
            <person name="Xu Q.H."/>
            <person name="Lin H.W."/>
            <person name="Lu Y.H."/>
        </authorList>
    </citation>
    <scope>NUCLEOTIDE SEQUENCE [LARGE SCALE GENOMIC DNA]</scope>
    <source>
        <strain evidence="10 11">LHW63021</strain>
    </source>
</reference>
<accession>A0A365HA37</accession>
<keyword evidence="11" id="KW-1185">Reference proteome</keyword>
<feature type="domain" description="MacB-like periplasmic core" evidence="9">
    <location>
        <begin position="31"/>
        <end position="238"/>
    </location>
</feature>
<dbReference type="Pfam" id="PF02687">
    <property type="entry name" value="FtsX"/>
    <property type="match status" value="1"/>
</dbReference>
<feature type="transmembrane region" description="Helical" evidence="7">
    <location>
        <begin position="357"/>
        <end position="380"/>
    </location>
</feature>
<dbReference type="PANTHER" id="PTHR30572">
    <property type="entry name" value="MEMBRANE COMPONENT OF TRANSPORTER-RELATED"/>
    <property type="match status" value="1"/>
</dbReference>
<feature type="domain" description="ABC3 transporter permease C-terminal" evidence="8">
    <location>
        <begin position="278"/>
        <end position="389"/>
    </location>
</feature>
<evidence type="ECO:0000256" key="6">
    <source>
        <dbReference type="ARBA" id="ARBA00038076"/>
    </source>
</evidence>
<organism evidence="10 11">
    <name type="scientific">Actinomadura craniellae</name>
    <dbReference type="NCBI Taxonomy" id="2231787"/>
    <lineage>
        <taxon>Bacteria</taxon>
        <taxon>Bacillati</taxon>
        <taxon>Actinomycetota</taxon>
        <taxon>Actinomycetes</taxon>
        <taxon>Streptosporangiales</taxon>
        <taxon>Thermomonosporaceae</taxon>
        <taxon>Actinomadura</taxon>
    </lineage>
</organism>
<evidence type="ECO:0000259" key="9">
    <source>
        <dbReference type="Pfam" id="PF12704"/>
    </source>
</evidence>
<dbReference type="EMBL" id="QLYX01000003">
    <property type="protein sequence ID" value="RAY15889.1"/>
    <property type="molecule type" value="Genomic_DNA"/>
</dbReference>
<gene>
    <name evidence="10" type="ORF">DPM19_09025</name>
</gene>
<dbReference type="GO" id="GO:0022857">
    <property type="term" value="F:transmembrane transporter activity"/>
    <property type="evidence" value="ECO:0007669"/>
    <property type="project" value="TreeGrafter"/>
</dbReference>
<keyword evidence="3 7" id="KW-0812">Transmembrane</keyword>
<dbReference type="AlphaFoldDB" id="A0A365HA37"/>
<evidence type="ECO:0000256" key="3">
    <source>
        <dbReference type="ARBA" id="ARBA00022692"/>
    </source>
</evidence>
<sequence>MTGPLTPARLRPRDLAEVGAAGLRARPARVVLSALGVALGIATMVAVLGVSASGQERLRSELDRLGTDLLRVQPGRTLQGGEARLPVESVAMVRRIGPVRAVSATGELPATVRRTDRVPRAETGGLTVRAASLNLLGTLDGRVRSGTWLNAATERYPAAVLGSVAARRLGGPRPGTPVWIGDRWFTVVGVLDPLPLAPEIERAALVGFPAARAHLGFDGHPTTLYQRSAEASVDAVRAVLPRTVNPERPEEVEVSRPSDALAARAAAEGALTGLLLGLGAVALLVGGVGIANTMVISVLERRREIGLRRALGATRGQIRAQFLAESLILSALGGVAGVAAGALFTAGYALWRDWPPVVPGWALVAAPAAALGAGALAGLYPAVRAARLAPTAALNTPAG</sequence>
<dbReference type="InterPro" id="IPR003838">
    <property type="entry name" value="ABC3_permease_C"/>
</dbReference>
<evidence type="ECO:0000259" key="8">
    <source>
        <dbReference type="Pfam" id="PF02687"/>
    </source>
</evidence>
<comment type="caution">
    <text evidence="10">The sequence shown here is derived from an EMBL/GenBank/DDBJ whole genome shotgun (WGS) entry which is preliminary data.</text>
</comment>
<dbReference type="InterPro" id="IPR050250">
    <property type="entry name" value="Macrolide_Exporter_MacB"/>
</dbReference>
<dbReference type="Proteomes" id="UP000251891">
    <property type="component" value="Unassembled WGS sequence"/>
</dbReference>
<dbReference type="PANTHER" id="PTHR30572:SF4">
    <property type="entry name" value="ABC TRANSPORTER PERMEASE YTRF"/>
    <property type="match status" value="1"/>
</dbReference>
<proteinExistence type="inferred from homology"/>
<evidence type="ECO:0000313" key="10">
    <source>
        <dbReference type="EMBL" id="RAY15889.1"/>
    </source>
</evidence>
<feature type="transmembrane region" description="Helical" evidence="7">
    <location>
        <begin position="327"/>
        <end position="351"/>
    </location>
</feature>
<evidence type="ECO:0000256" key="2">
    <source>
        <dbReference type="ARBA" id="ARBA00022475"/>
    </source>
</evidence>
<keyword evidence="5 7" id="KW-0472">Membrane</keyword>
<evidence type="ECO:0000313" key="11">
    <source>
        <dbReference type="Proteomes" id="UP000251891"/>
    </source>
</evidence>
<name>A0A365HA37_9ACTN</name>
<dbReference type="GO" id="GO:0005886">
    <property type="term" value="C:plasma membrane"/>
    <property type="evidence" value="ECO:0007669"/>
    <property type="project" value="UniProtKB-SubCell"/>
</dbReference>
<keyword evidence="2" id="KW-1003">Cell membrane</keyword>
<evidence type="ECO:0000256" key="1">
    <source>
        <dbReference type="ARBA" id="ARBA00004651"/>
    </source>
</evidence>
<comment type="similarity">
    <text evidence="6">Belongs to the ABC-4 integral membrane protein family.</text>
</comment>
<protein>
    <submittedName>
        <fullName evidence="10">ABC transporter permease</fullName>
    </submittedName>
</protein>
<keyword evidence="4 7" id="KW-1133">Transmembrane helix</keyword>
<dbReference type="Pfam" id="PF12704">
    <property type="entry name" value="MacB_PCD"/>
    <property type="match status" value="1"/>
</dbReference>
<feature type="transmembrane region" description="Helical" evidence="7">
    <location>
        <begin position="274"/>
        <end position="299"/>
    </location>
</feature>
<comment type="subcellular location">
    <subcellularLocation>
        <location evidence="1">Cell membrane</location>
        <topology evidence="1">Multi-pass membrane protein</topology>
    </subcellularLocation>
</comment>